<dbReference type="AlphaFoldDB" id="A0A6L8MMJ1"/>
<dbReference type="InterPro" id="IPR002772">
    <property type="entry name" value="Glyco_hydro_3_C"/>
</dbReference>
<feature type="domain" description="Fibronectin type III-like" evidence="4">
    <location>
        <begin position="658"/>
        <end position="725"/>
    </location>
</feature>
<keyword evidence="2 5" id="KW-0378">Hydrolase</keyword>
<gene>
    <name evidence="5" type="ORF">GTP44_16045</name>
</gene>
<dbReference type="Gene3D" id="2.60.40.10">
    <property type="entry name" value="Immunoglobulins"/>
    <property type="match status" value="1"/>
</dbReference>
<dbReference type="PANTHER" id="PTHR42715:SF10">
    <property type="entry name" value="BETA-GLUCOSIDASE"/>
    <property type="match status" value="1"/>
</dbReference>
<dbReference type="PRINTS" id="PR00133">
    <property type="entry name" value="GLHYDRLASE3"/>
</dbReference>
<feature type="chain" id="PRO_5026756953" evidence="3">
    <location>
        <begin position="33"/>
        <end position="743"/>
    </location>
</feature>
<organism evidence="5 6">
    <name type="scientific">Duganella lactea</name>
    <dbReference type="NCBI Taxonomy" id="2692173"/>
    <lineage>
        <taxon>Bacteria</taxon>
        <taxon>Pseudomonadati</taxon>
        <taxon>Pseudomonadota</taxon>
        <taxon>Betaproteobacteria</taxon>
        <taxon>Burkholderiales</taxon>
        <taxon>Oxalobacteraceae</taxon>
        <taxon>Telluria group</taxon>
        <taxon>Duganella</taxon>
    </lineage>
</organism>
<dbReference type="GO" id="GO:0004553">
    <property type="term" value="F:hydrolase activity, hydrolyzing O-glycosyl compounds"/>
    <property type="evidence" value="ECO:0007669"/>
    <property type="project" value="InterPro"/>
</dbReference>
<dbReference type="InterPro" id="IPR001764">
    <property type="entry name" value="Glyco_hydro_3_N"/>
</dbReference>
<dbReference type="InterPro" id="IPR036962">
    <property type="entry name" value="Glyco_hydro_3_N_sf"/>
</dbReference>
<dbReference type="InterPro" id="IPR013783">
    <property type="entry name" value="Ig-like_fold"/>
</dbReference>
<reference evidence="5 6" key="1">
    <citation type="submission" date="2019-12" db="EMBL/GenBank/DDBJ databases">
        <title>Novel species isolated from a subtropical stream in China.</title>
        <authorList>
            <person name="Lu H."/>
        </authorList>
    </citation>
    <scope>NUCLEOTIDE SEQUENCE [LARGE SCALE GENOMIC DNA]</scope>
    <source>
        <strain evidence="5 6">FT50W</strain>
    </source>
</reference>
<name>A0A6L8MMJ1_9BURK</name>
<evidence type="ECO:0000256" key="3">
    <source>
        <dbReference type="SAM" id="SignalP"/>
    </source>
</evidence>
<evidence type="ECO:0000259" key="4">
    <source>
        <dbReference type="SMART" id="SM01217"/>
    </source>
</evidence>
<comment type="similarity">
    <text evidence="1">Belongs to the glycosyl hydrolase 3 family.</text>
</comment>
<dbReference type="InterPro" id="IPR017853">
    <property type="entry name" value="GH"/>
</dbReference>
<protein>
    <submittedName>
        <fullName evidence="5">Glycosyl hydrolase</fullName>
    </submittedName>
</protein>
<dbReference type="Pfam" id="PF01915">
    <property type="entry name" value="Glyco_hydro_3_C"/>
    <property type="match status" value="1"/>
</dbReference>
<dbReference type="Pfam" id="PF14310">
    <property type="entry name" value="Fn3-like"/>
    <property type="match status" value="1"/>
</dbReference>
<evidence type="ECO:0000256" key="2">
    <source>
        <dbReference type="ARBA" id="ARBA00022801"/>
    </source>
</evidence>
<dbReference type="EMBL" id="WWCP01000019">
    <property type="protein sequence ID" value="MYM83461.1"/>
    <property type="molecule type" value="Genomic_DNA"/>
</dbReference>
<evidence type="ECO:0000256" key="1">
    <source>
        <dbReference type="ARBA" id="ARBA00005336"/>
    </source>
</evidence>
<dbReference type="RefSeq" id="WP_161020225.1">
    <property type="nucleotide sequence ID" value="NZ_WWCP01000019.1"/>
</dbReference>
<dbReference type="SMART" id="SM01217">
    <property type="entry name" value="Fn3_like"/>
    <property type="match status" value="1"/>
</dbReference>
<dbReference type="PANTHER" id="PTHR42715">
    <property type="entry name" value="BETA-GLUCOSIDASE"/>
    <property type="match status" value="1"/>
</dbReference>
<dbReference type="SUPFAM" id="SSF52279">
    <property type="entry name" value="Beta-D-glucan exohydrolase, C-terminal domain"/>
    <property type="match status" value="1"/>
</dbReference>
<dbReference type="SUPFAM" id="SSF51445">
    <property type="entry name" value="(Trans)glycosidases"/>
    <property type="match status" value="1"/>
</dbReference>
<dbReference type="InterPro" id="IPR050288">
    <property type="entry name" value="Cellulose_deg_GH3"/>
</dbReference>
<dbReference type="InterPro" id="IPR026891">
    <property type="entry name" value="Fn3-like"/>
</dbReference>
<dbReference type="Pfam" id="PF00933">
    <property type="entry name" value="Glyco_hydro_3"/>
    <property type="match status" value="1"/>
</dbReference>
<evidence type="ECO:0000313" key="5">
    <source>
        <dbReference type="EMBL" id="MYM83461.1"/>
    </source>
</evidence>
<feature type="signal peptide" evidence="3">
    <location>
        <begin position="1"/>
        <end position="32"/>
    </location>
</feature>
<comment type="caution">
    <text evidence="5">The sequence shown here is derived from an EMBL/GenBank/DDBJ whole genome shotgun (WGS) entry which is preliminary data.</text>
</comment>
<proteinExistence type="inferred from homology"/>
<dbReference type="Gene3D" id="3.20.20.300">
    <property type="entry name" value="Glycoside hydrolase, family 3, N-terminal domain"/>
    <property type="match status" value="1"/>
</dbReference>
<accession>A0A6L8MMJ1</accession>
<dbReference type="InterPro" id="IPR036881">
    <property type="entry name" value="Glyco_hydro_3_C_sf"/>
</dbReference>
<dbReference type="Proteomes" id="UP000474565">
    <property type="component" value="Unassembled WGS sequence"/>
</dbReference>
<dbReference type="Gene3D" id="3.40.50.1700">
    <property type="entry name" value="Glycoside hydrolase family 3 C-terminal domain"/>
    <property type="match status" value="1"/>
</dbReference>
<keyword evidence="3" id="KW-0732">Signal</keyword>
<evidence type="ECO:0000313" key="6">
    <source>
        <dbReference type="Proteomes" id="UP000474565"/>
    </source>
</evidence>
<sequence>MKQPYPVTPKPRQTWCALAALTCCLLSGAAVAVDSARPWMNTALSPDARARLLEQALTLDERIALVHSPMALDLGEMAKKQAGALGSAGYVAPIERVGIPALNQTDASLGVTNPAGTRPGDSATALASGLSLAATWNPRLARASGAAIGQESHAKGFNVLLAGGANLTRDPRGGRNFEYLGEDPWLAGVMAGASIAGIQSANVVSTTKHFALNPYETGRDYHNAQIDPAALRESDLLAFQLAIERGQPGSIMCAYNKINTVYACENGPLLGDALKRDWGYKGWVMSDWGAVHSTVAAAQVLDHESGEQLDKQVFFGEPLKQAVAAGKVAPGRLSDMVQRILRSMFAVGLFDRPPVAAKIDYEAHAKLAQDAAAEGIVLLRNERNTLPLSREVKRIAVIGGNAALGVLSGGGSSQVTPTGQPPVIVPMGGNAPFDAFFRRAVWFPSAPLAAIRARAPKAEVIFDDGRYPAAAAELARSADVAIVFGTQWNGEAEDLPDLSLPQGQDALVAAVAAANPRTVVVLETGNPVDMPWLDASAAVLEAWYPGQRGGDAIADVLFGDVNPSGRLPMTFPKSLTQLPRPVLPGRGLAKGVGFDIDFNEGADVGYRWFHKSGAAPLFAFGHGLSYTSFAVSDLKVEGGKTLKVSFAVRNTGTRAGADVPQVYLSSAAGQPLRRLIGWDKVQLAPGESKRVTVEADPRLLGRFDAKSHSWKVAAGDYRVVVGASAIDNGVQGGAQLSAQTLKP</sequence>
<dbReference type="GO" id="GO:0005975">
    <property type="term" value="P:carbohydrate metabolic process"/>
    <property type="evidence" value="ECO:0007669"/>
    <property type="project" value="InterPro"/>
</dbReference>